<feature type="chain" id="PRO_5042007102" evidence="2">
    <location>
        <begin position="18"/>
        <end position="498"/>
    </location>
</feature>
<proteinExistence type="predicted"/>
<keyword evidence="2" id="KW-0732">Signal</keyword>
<evidence type="ECO:0000313" key="3">
    <source>
        <dbReference type="EMBL" id="KAK3751238.1"/>
    </source>
</evidence>
<dbReference type="EMBL" id="JAWDGP010005834">
    <property type="protein sequence ID" value="KAK3751238.1"/>
    <property type="molecule type" value="Genomic_DNA"/>
</dbReference>
<evidence type="ECO:0000256" key="1">
    <source>
        <dbReference type="SAM" id="MobiDB-lite"/>
    </source>
</evidence>
<sequence length="498" mass="53694">MVVDVSMLLFIFSLALCGPIPAFATHREPTAKERRTEPTKWPSSEPSTLMVNFPEAPKLLHKTESSTLLPATESSTLLPTTESSTLLPTTGFSTRLPTTESSTLLLTTGFSTLLPTTESSTLLPTTESSSLLPTTGFSTILPTTESSTLLPTTESSSLLPTTGFSTLLPTTESSTLLPTTESSTLLPTTGFSTLLPTTESSTLLPATGFSTLLSTTESSTLLPTTESSTLILTTESSTLLVTTESSTLLPTTKSSTMLSTNKEPTTLLPKLTELSTLQPTSGSDSNGDKATTETQEAIAEEVSGKAVTAAKTILREHRSESDYRRTVIFIKKTTNIGEGVFLRGGVNGKPIPIKHRSLDIWERTPQRDDWAAGDNFLDWDDHPEANQTGTGDGGKAKGTPAQWTTNDSNAKYFHPLNTYGDHYWIVDVMMDCLKTDNGFFEFKGIMQDKTWEGGDDLAYPCHGMGSLPKTSINHLALCGKINIFFWGTGVSCEVKDFP</sequence>
<feature type="region of interest" description="Disordered" evidence="1">
    <location>
        <begin position="68"/>
        <end position="95"/>
    </location>
</feature>
<comment type="caution">
    <text evidence="3">The sequence shown here is derived from an EMBL/GenBank/DDBJ whole genome shotgun (WGS) entry which is preliminary data.</text>
</comment>
<feature type="region of interest" description="Disordered" evidence="1">
    <location>
        <begin position="372"/>
        <end position="401"/>
    </location>
</feature>
<organism evidence="3 4">
    <name type="scientific">Elysia crispata</name>
    <name type="common">lettuce slug</name>
    <dbReference type="NCBI Taxonomy" id="231223"/>
    <lineage>
        <taxon>Eukaryota</taxon>
        <taxon>Metazoa</taxon>
        <taxon>Spiralia</taxon>
        <taxon>Lophotrochozoa</taxon>
        <taxon>Mollusca</taxon>
        <taxon>Gastropoda</taxon>
        <taxon>Heterobranchia</taxon>
        <taxon>Euthyneura</taxon>
        <taxon>Panpulmonata</taxon>
        <taxon>Sacoglossa</taxon>
        <taxon>Placobranchoidea</taxon>
        <taxon>Plakobranchidae</taxon>
        <taxon>Elysia</taxon>
    </lineage>
</organism>
<evidence type="ECO:0000256" key="2">
    <source>
        <dbReference type="SAM" id="SignalP"/>
    </source>
</evidence>
<dbReference type="Proteomes" id="UP001283361">
    <property type="component" value="Unassembled WGS sequence"/>
</dbReference>
<evidence type="ECO:0000313" key="4">
    <source>
        <dbReference type="Proteomes" id="UP001283361"/>
    </source>
</evidence>
<name>A0AAE0YMC1_9GAST</name>
<feature type="region of interest" description="Disordered" evidence="1">
    <location>
        <begin position="27"/>
        <end position="48"/>
    </location>
</feature>
<reference evidence="3" key="1">
    <citation type="journal article" date="2023" name="G3 (Bethesda)">
        <title>A reference genome for the long-term kleptoplast-retaining sea slug Elysia crispata morphotype clarki.</title>
        <authorList>
            <person name="Eastman K.E."/>
            <person name="Pendleton A.L."/>
            <person name="Shaikh M.A."/>
            <person name="Suttiyut T."/>
            <person name="Ogas R."/>
            <person name="Tomko P."/>
            <person name="Gavelis G."/>
            <person name="Widhalm J.R."/>
            <person name="Wisecaver J.H."/>
        </authorList>
    </citation>
    <scope>NUCLEOTIDE SEQUENCE</scope>
    <source>
        <strain evidence="3">ECLA1</strain>
    </source>
</reference>
<gene>
    <name evidence="3" type="ORF">RRG08_023995</name>
</gene>
<keyword evidence="4" id="KW-1185">Reference proteome</keyword>
<dbReference type="AlphaFoldDB" id="A0AAE0YMC1"/>
<feature type="region of interest" description="Disordered" evidence="1">
    <location>
        <begin position="271"/>
        <end position="294"/>
    </location>
</feature>
<protein>
    <submittedName>
        <fullName evidence="3">Uncharacterized protein</fullName>
    </submittedName>
</protein>
<feature type="signal peptide" evidence="2">
    <location>
        <begin position="1"/>
        <end position="17"/>
    </location>
</feature>
<accession>A0AAE0YMC1</accession>
<feature type="compositionally biased region" description="Basic and acidic residues" evidence="1">
    <location>
        <begin position="27"/>
        <end position="38"/>
    </location>
</feature>